<dbReference type="InterPro" id="IPR050484">
    <property type="entry name" value="Transf_Hexapept/Carb_Anhydrase"/>
</dbReference>
<sequence length="174" mass="18150">MTIYALGDRRPQCAPDAWVADTATVIGSVVLESEASVWFGVVIRGDNDLITIGSRSNVQDNAVLHTDAGIQLTLGREVTVGHQAMLHGCSVGDGSLIGIGAIVMNRAVIGRNCIVAAGALVPEGKTYPERSLILGSPAKVARQLTDEEVTALPGFAAGYVARSKVFRAQLVPLG</sequence>
<dbReference type="InterPro" id="IPR047324">
    <property type="entry name" value="LbH_gamma_CA-like"/>
</dbReference>
<dbReference type="SUPFAM" id="SSF51161">
    <property type="entry name" value="Trimeric LpxA-like enzymes"/>
    <property type="match status" value="1"/>
</dbReference>
<reference evidence="1" key="1">
    <citation type="submission" date="2016-10" db="EMBL/GenBank/DDBJ databases">
        <title>Sequence of Gallionella enrichment culture.</title>
        <authorList>
            <person name="Poehlein A."/>
            <person name="Muehling M."/>
            <person name="Daniel R."/>
        </authorList>
    </citation>
    <scope>NUCLEOTIDE SEQUENCE</scope>
</reference>
<dbReference type="InterPro" id="IPR001451">
    <property type="entry name" value="Hexapep"/>
</dbReference>
<proteinExistence type="predicted"/>
<comment type="caution">
    <text evidence="1">The sequence shown here is derived from an EMBL/GenBank/DDBJ whole genome shotgun (WGS) entry which is preliminary data.</text>
</comment>
<name>A0A1J5RU42_9ZZZZ</name>
<protein>
    <submittedName>
        <fullName evidence="1">Carnitine operon protein CaiE</fullName>
    </submittedName>
</protein>
<dbReference type="AlphaFoldDB" id="A0A1J5RU42"/>
<dbReference type="PANTHER" id="PTHR13061:SF29">
    <property type="entry name" value="GAMMA CARBONIC ANHYDRASE-LIKE 1, MITOCHONDRIAL-RELATED"/>
    <property type="match status" value="1"/>
</dbReference>
<dbReference type="Gene3D" id="2.160.10.10">
    <property type="entry name" value="Hexapeptide repeat proteins"/>
    <property type="match status" value="1"/>
</dbReference>
<evidence type="ECO:0000313" key="1">
    <source>
        <dbReference type="EMBL" id="OIQ99210.1"/>
    </source>
</evidence>
<gene>
    <name evidence="1" type="primary">caiE_4</name>
    <name evidence="1" type="ORF">GALL_187920</name>
</gene>
<dbReference type="EMBL" id="MLJW01000109">
    <property type="protein sequence ID" value="OIQ99210.1"/>
    <property type="molecule type" value="Genomic_DNA"/>
</dbReference>
<dbReference type="InterPro" id="IPR011004">
    <property type="entry name" value="Trimer_LpxA-like_sf"/>
</dbReference>
<dbReference type="PANTHER" id="PTHR13061">
    <property type="entry name" value="DYNACTIN SUBUNIT P25"/>
    <property type="match status" value="1"/>
</dbReference>
<dbReference type="CDD" id="cd04645">
    <property type="entry name" value="LbH_gamma_CA_like"/>
    <property type="match status" value="1"/>
</dbReference>
<dbReference type="Pfam" id="PF00132">
    <property type="entry name" value="Hexapep"/>
    <property type="match status" value="1"/>
</dbReference>
<organism evidence="1">
    <name type="scientific">mine drainage metagenome</name>
    <dbReference type="NCBI Taxonomy" id="410659"/>
    <lineage>
        <taxon>unclassified sequences</taxon>
        <taxon>metagenomes</taxon>
        <taxon>ecological metagenomes</taxon>
    </lineage>
</organism>
<accession>A0A1J5RU42</accession>